<gene>
    <name evidence="1" type="ORF">MmonteBS_30940</name>
    <name evidence="2" type="ORF">NJB18185_07500</name>
</gene>
<comment type="caution">
    <text evidence="2">The sequence shown here is derived from an EMBL/GenBank/DDBJ whole genome shotgun (WGS) entry which is preliminary data.</text>
</comment>
<evidence type="ECO:0000313" key="3">
    <source>
        <dbReference type="Proteomes" id="UP000245060"/>
    </source>
</evidence>
<proteinExistence type="predicted"/>
<dbReference type="EMBL" id="BQYH01000005">
    <property type="protein sequence ID" value="GKU70973.1"/>
    <property type="molecule type" value="Genomic_DNA"/>
</dbReference>
<reference evidence="3" key="2">
    <citation type="submission" date="2018-04" db="EMBL/GenBank/DDBJ databases">
        <title>Draft genome sequence of Mycobacterium montefiorense isolated from Japanese black salamander.</title>
        <authorList>
            <person name="Fukano H."/>
            <person name="Yoshida M."/>
            <person name="Shimizu A."/>
            <person name="Iwao H."/>
            <person name="Kurata O."/>
            <person name="Katayama Y."/>
            <person name="Omatsu T."/>
            <person name="Mizutani T."/>
            <person name="Wada S."/>
            <person name="Hoshino Y."/>
        </authorList>
    </citation>
    <scope>NUCLEOTIDE SEQUENCE [LARGE SCALE GENOMIC DNA]</scope>
    <source>
        <strain evidence="3">BS</strain>
    </source>
</reference>
<reference evidence="2" key="3">
    <citation type="journal article" date="2022" name="Microbiol. Resour. Announc.">
        <title>Draft Genome Sequences of Eight Mycobacterium montefiorense Strains Isolated from Salamanders in Captivity.</title>
        <authorList>
            <person name="Komine T."/>
            <person name="Ihara H."/>
            <person name="Fukano H."/>
            <person name="Hoshino Y."/>
            <person name="Kurata O."/>
            <person name="Wada S."/>
        </authorList>
    </citation>
    <scope>NUCLEOTIDE SEQUENCE</scope>
    <source>
        <strain evidence="2">NJB18185</strain>
    </source>
</reference>
<reference evidence="1" key="1">
    <citation type="journal article" date="2018" name="Genome Announc.">
        <title>Draft Genome Sequence of Mycobacterium montefiorense Isolated from Japanese Black Salamander (Hynobius nigrescens).</title>
        <authorList>
            <person name="Fukano H."/>
            <person name="Yoshida M."/>
            <person name="Shimizu A."/>
            <person name="Iwao H."/>
            <person name="Katayama Y."/>
            <person name="Omatsu T."/>
            <person name="Mizutani T."/>
            <person name="Kurata O."/>
            <person name="Wada S."/>
            <person name="Hoshino Y."/>
        </authorList>
    </citation>
    <scope>NUCLEOTIDE SEQUENCE</scope>
    <source>
        <strain evidence="1">BS</strain>
    </source>
</reference>
<evidence type="ECO:0000313" key="2">
    <source>
        <dbReference type="EMBL" id="GKU70973.1"/>
    </source>
</evidence>
<dbReference type="EMBL" id="BFCH01000018">
    <property type="protein sequence ID" value="GBG38722.1"/>
    <property type="molecule type" value="Genomic_DNA"/>
</dbReference>
<accession>A0AA37PK41</accession>
<dbReference type="Proteomes" id="UP001139505">
    <property type="component" value="Unassembled WGS sequence"/>
</dbReference>
<reference evidence="2" key="4">
    <citation type="submission" date="2022-04" db="EMBL/GenBank/DDBJ databases">
        <authorList>
            <person name="Komine T."/>
            <person name="Fukano H."/>
            <person name="Wada S."/>
        </authorList>
    </citation>
    <scope>NUCLEOTIDE SEQUENCE</scope>
    <source>
        <strain evidence="2">NJB18185</strain>
    </source>
</reference>
<dbReference type="RefSeq" id="WP_108923161.1">
    <property type="nucleotide sequence ID" value="NZ_BFCH01000018.1"/>
</dbReference>
<evidence type="ECO:0000313" key="1">
    <source>
        <dbReference type="EMBL" id="GBG38722.1"/>
    </source>
</evidence>
<sequence length="376" mass="42073">MGPFDGGQRWAAALEAYHALWNLWRSSQQTSAALQNWESACRMLESYYTVGKARDDADVCEMRLRYLEIAEPMPRLADFVQRPAYDRLPDAQQLLTQARHRYQLARRWHPVREQQRRRELETTKVLYATVQAAQARARAAEIARQREWQSGRWPKGVVLDSEIYNLAGIADQVERQNAKIESQVAALTVLLRTGLRHLKEVPQSAPSELVASVERELTAMPLPCNITPALTVDYSPATRRLVLEYELPVVSVVPHAKAYRYVKSQETVVATARPVGQLKALYARIIAQLTLLSLATAFRIDGGRGFEVVIFNGVVETTDPSTGQPTRSCLIAVRADADTFAGIDLEDVDPSVCLKRLGAKVSTDPTKFVPVPPLVE</sequence>
<dbReference type="AlphaFoldDB" id="A0AA37PK41"/>
<keyword evidence="3" id="KW-1185">Reference proteome</keyword>
<protein>
    <submittedName>
        <fullName evidence="2">Uncharacterized protein</fullName>
    </submittedName>
</protein>
<organism evidence="2 4">
    <name type="scientific">Mycobacterium montefiorense</name>
    <dbReference type="NCBI Taxonomy" id="154654"/>
    <lineage>
        <taxon>Bacteria</taxon>
        <taxon>Bacillati</taxon>
        <taxon>Actinomycetota</taxon>
        <taxon>Actinomycetes</taxon>
        <taxon>Mycobacteriales</taxon>
        <taxon>Mycobacteriaceae</taxon>
        <taxon>Mycobacterium</taxon>
        <taxon>Mycobacterium simiae complex</taxon>
    </lineage>
</organism>
<evidence type="ECO:0000313" key="4">
    <source>
        <dbReference type="Proteomes" id="UP001139505"/>
    </source>
</evidence>
<name>A0AA37PK41_9MYCO</name>
<dbReference type="Proteomes" id="UP000245060">
    <property type="component" value="Unassembled WGS sequence"/>
</dbReference>